<dbReference type="Pfam" id="PF02127">
    <property type="entry name" value="Peptidase_M18"/>
    <property type="match status" value="1"/>
</dbReference>
<evidence type="ECO:0000256" key="6">
    <source>
        <dbReference type="ARBA" id="ARBA00022801"/>
    </source>
</evidence>
<dbReference type="EC" id="3.4.11.-" evidence="10"/>
<dbReference type="FunFam" id="2.30.250.10:FF:000006">
    <property type="entry name" value="Probable M18 family aminopeptidase 1"/>
    <property type="match status" value="1"/>
</dbReference>
<dbReference type="GO" id="GO:0008270">
    <property type="term" value="F:zinc ion binding"/>
    <property type="evidence" value="ECO:0007669"/>
    <property type="project" value="InterPro"/>
</dbReference>
<dbReference type="PANTHER" id="PTHR28570">
    <property type="entry name" value="ASPARTYL AMINOPEPTIDASE"/>
    <property type="match status" value="1"/>
</dbReference>
<evidence type="ECO:0000256" key="7">
    <source>
        <dbReference type="ARBA" id="ARBA00022833"/>
    </source>
</evidence>
<dbReference type="Proteomes" id="UP001198983">
    <property type="component" value="Chromosome"/>
</dbReference>
<proteinExistence type="inferred from homology"/>
<sequence>MKLNYKLKNGWDVVRENNDYENVFRYSKEYIQFLDKGKTERKCVKEIVKMAKDRGYTSLEEVMSNKVIKAGQKIYVINRDKGVALFVIGEKNISEGMKIIGSHLDSPRLDLKQNPLYEDSDLAMLKTHYYGGIKKYQWVTIPLAMYGVVILKDNTSMEISIGDEENDPVFCITDLLPHLSADQNSKKMSDGIGGEDLNVLCGNIPNENEESDKVKYTILKLLNDKYGMDEEDFLSAEIEIVPAGFARDLGIDRSMIISYGHDDRVCSFAGIKAIFDIENPEYTASVICVDKEEIGSEGNTGMKSKFFENVVSELINLQEDYCELKVKRAFYNSKVLSADVTAGYDPNFASVYDKNNSCHIGRGVVIAKYTGSRGKSGSNDANAEFVSEIRNIFNKENIAWQTAELGKVDQGGGGTIAFILADYGAQVIDCGVGVLSMHAPYEVISKVDIYEMYRGYKEFIK</sequence>
<dbReference type="GO" id="GO:0005737">
    <property type="term" value="C:cytoplasm"/>
    <property type="evidence" value="ECO:0007669"/>
    <property type="project" value="UniProtKB-ARBA"/>
</dbReference>
<evidence type="ECO:0000313" key="11">
    <source>
        <dbReference type="EMBL" id="UEL47804.1"/>
    </source>
</evidence>
<keyword evidence="4 9" id="KW-0645">Protease</keyword>
<dbReference type="InterPro" id="IPR001948">
    <property type="entry name" value="Peptidase_M18"/>
</dbReference>
<dbReference type="InterPro" id="IPR023358">
    <property type="entry name" value="Peptidase_M18_dom2"/>
</dbReference>
<reference evidence="11 12" key="1">
    <citation type="journal article" date="2023" name="Int. J. Syst. Evol. Microbiol.">
        <title>Terrisporobacter hibernicus sp. nov., isolated from bovine faeces in Northern Ireland.</title>
        <authorList>
            <person name="Mitchell M."/>
            <person name="Nguyen S.V."/>
            <person name="Connor M."/>
            <person name="Fairley D.J."/>
            <person name="Donoghue O."/>
            <person name="Marshall H."/>
            <person name="Koolman L."/>
            <person name="McMullan G."/>
            <person name="Schaffer K.E."/>
            <person name="McGrath J.W."/>
            <person name="Fanning S."/>
        </authorList>
    </citation>
    <scope>NUCLEOTIDE SEQUENCE [LARGE SCALE GENOMIC DNA]</scope>
    <source>
        <strain evidence="11 12">MCA3</strain>
    </source>
</reference>
<evidence type="ECO:0000256" key="9">
    <source>
        <dbReference type="RuleBase" id="RU004386"/>
    </source>
</evidence>
<dbReference type="PANTHER" id="PTHR28570:SF2">
    <property type="entry name" value="M18 FAMILY AMINOPEPTIDASE 1-RELATED"/>
    <property type="match status" value="1"/>
</dbReference>
<keyword evidence="3 9" id="KW-0031">Aminopeptidase</keyword>
<evidence type="ECO:0000256" key="1">
    <source>
        <dbReference type="ARBA" id="ARBA00001947"/>
    </source>
</evidence>
<dbReference type="GO" id="GO:0006508">
    <property type="term" value="P:proteolysis"/>
    <property type="evidence" value="ECO:0007669"/>
    <property type="project" value="UniProtKB-KW"/>
</dbReference>
<evidence type="ECO:0000256" key="3">
    <source>
        <dbReference type="ARBA" id="ARBA00022438"/>
    </source>
</evidence>
<evidence type="ECO:0000256" key="5">
    <source>
        <dbReference type="ARBA" id="ARBA00022723"/>
    </source>
</evidence>
<keyword evidence="12" id="KW-1185">Reference proteome</keyword>
<keyword evidence="6 9" id="KW-0378">Hydrolase</keyword>
<evidence type="ECO:0000313" key="12">
    <source>
        <dbReference type="Proteomes" id="UP001198983"/>
    </source>
</evidence>
<dbReference type="NCBIfam" id="NF002600">
    <property type="entry name" value="PRK02256.1"/>
    <property type="match status" value="1"/>
</dbReference>
<dbReference type="SUPFAM" id="SSF101821">
    <property type="entry name" value="Aminopeptidase/glucanase lid domain"/>
    <property type="match status" value="1"/>
</dbReference>
<dbReference type="AlphaFoldDB" id="A0AAX2ZEP5"/>
<dbReference type="PRINTS" id="PR00932">
    <property type="entry name" value="AMINO1PTASE"/>
</dbReference>
<comment type="cofactor">
    <cofactor evidence="1 10">
        <name>Zn(2+)</name>
        <dbReference type="ChEBI" id="CHEBI:29105"/>
    </cofactor>
</comment>
<dbReference type="Gene3D" id="3.40.630.10">
    <property type="entry name" value="Zn peptidases"/>
    <property type="match status" value="1"/>
</dbReference>
<dbReference type="RefSeq" id="WP_228416138.1">
    <property type="nucleotide sequence ID" value="NZ_CP081135.1"/>
</dbReference>
<organism evidence="11 12">
    <name type="scientific">Terrisporobacter hibernicus</name>
    <dbReference type="NCBI Taxonomy" id="2813371"/>
    <lineage>
        <taxon>Bacteria</taxon>
        <taxon>Bacillati</taxon>
        <taxon>Bacillota</taxon>
        <taxon>Clostridia</taxon>
        <taxon>Peptostreptococcales</taxon>
        <taxon>Peptostreptococcaceae</taxon>
        <taxon>Terrisporobacter</taxon>
    </lineage>
</organism>
<protein>
    <recommendedName>
        <fullName evidence="10">M18 family aminopeptidase</fullName>
        <ecNumber evidence="10">3.4.11.-</ecNumber>
    </recommendedName>
</protein>
<keyword evidence="7 9" id="KW-0862">Zinc</keyword>
<keyword evidence="5 9" id="KW-0479">Metal-binding</keyword>
<accession>A0AAX2ZEP5</accession>
<dbReference type="KEGG" id="tem:JW646_19655"/>
<gene>
    <name evidence="11" type="ORF">JW646_19655</name>
</gene>
<name>A0AAX2ZEP5_9FIRM</name>
<evidence type="ECO:0000256" key="8">
    <source>
        <dbReference type="ARBA" id="ARBA00023049"/>
    </source>
</evidence>
<dbReference type="SUPFAM" id="SSF53187">
    <property type="entry name" value="Zn-dependent exopeptidases"/>
    <property type="match status" value="1"/>
</dbReference>
<dbReference type="CDD" id="cd05659">
    <property type="entry name" value="M18_API"/>
    <property type="match status" value="1"/>
</dbReference>
<evidence type="ECO:0000256" key="4">
    <source>
        <dbReference type="ARBA" id="ARBA00022670"/>
    </source>
</evidence>
<evidence type="ECO:0000256" key="10">
    <source>
        <dbReference type="RuleBase" id="RU004387"/>
    </source>
</evidence>
<comment type="similarity">
    <text evidence="2 9">Belongs to the peptidase M18 family.</text>
</comment>
<dbReference type="EMBL" id="CP081135">
    <property type="protein sequence ID" value="UEL47804.1"/>
    <property type="molecule type" value="Genomic_DNA"/>
</dbReference>
<keyword evidence="8 9" id="KW-0482">Metalloprotease</keyword>
<evidence type="ECO:0000256" key="2">
    <source>
        <dbReference type="ARBA" id="ARBA00008290"/>
    </source>
</evidence>
<dbReference type="Gene3D" id="2.30.250.10">
    <property type="entry name" value="Aminopeptidase i, Domain 2"/>
    <property type="match status" value="1"/>
</dbReference>
<dbReference type="GO" id="GO:0004177">
    <property type="term" value="F:aminopeptidase activity"/>
    <property type="evidence" value="ECO:0007669"/>
    <property type="project" value="UniProtKB-KW"/>
</dbReference>
<dbReference type="GO" id="GO:0008237">
    <property type="term" value="F:metallopeptidase activity"/>
    <property type="evidence" value="ECO:0007669"/>
    <property type="project" value="UniProtKB-KW"/>
</dbReference>